<name>A0ABP9VIE9_9BACT</name>
<sequence>MNADFCSHIHAAVIDVGFVPMVEKKEDQERCCTMSEVSRESLRRGAWKPYFGGPILNRQPLSKTDSGDDFGSPRSRDF</sequence>
<protein>
    <submittedName>
        <fullName evidence="2">Uncharacterized protein</fullName>
    </submittedName>
</protein>
<accession>A0ABP9VIE9</accession>
<evidence type="ECO:0000313" key="2">
    <source>
        <dbReference type="EMBL" id="GAA5504987.1"/>
    </source>
</evidence>
<reference evidence="2 3" key="1">
    <citation type="submission" date="2024-02" db="EMBL/GenBank/DDBJ databases">
        <title>Rhodopirellula caenicola NBRC 110016.</title>
        <authorList>
            <person name="Ichikawa N."/>
            <person name="Katano-Makiyama Y."/>
            <person name="Hidaka K."/>
        </authorList>
    </citation>
    <scope>NUCLEOTIDE SEQUENCE [LARGE SCALE GENOMIC DNA]</scope>
    <source>
        <strain evidence="2 3">NBRC 110016</strain>
    </source>
</reference>
<evidence type="ECO:0000313" key="3">
    <source>
        <dbReference type="Proteomes" id="UP001416858"/>
    </source>
</evidence>
<organism evidence="2 3">
    <name type="scientific">Novipirellula caenicola</name>
    <dbReference type="NCBI Taxonomy" id="1536901"/>
    <lineage>
        <taxon>Bacteria</taxon>
        <taxon>Pseudomonadati</taxon>
        <taxon>Planctomycetota</taxon>
        <taxon>Planctomycetia</taxon>
        <taxon>Pirellulales</taxon>
        <taxon>Pirellulaceae</taxon>
        <taxon>Novipirellula</taxon>
    </lineage>
</organism>
<dbReference type="Proteomes" id="UP001416858">
    <property type="component" value="Unassembled WGS sequence"/>
</dbReference>
<gene>
    <name evidence="2" type="ORF">Rcae01_00426</name>
</gene>
<keyword evidence="3" id="KW-1185">Reference proteome</keyword>
<comment type="caution">
    <text evidence="2">The sequence shown here is derived from an EMBL/GenBank/DDBJ whole genome shotgun (WGS) entry which is preliminary data.</text>
</comment>
<dbReference type="EMBL" id="BAABRO010000001">
    <property type="protein sequence ID" value="GAA5504987.1"/>
    <property type="molecule type" value="Genomic_DNA"/>
</dbReference>
<evidence type="ECO:0000256" key="1">
    <source>
        <dbReference type="SAM" id="MobiDB-lite"/>
    </source>
</evidence>
<feature type="region of interest" description="Disordered" evidence="1">
    <location>
        <begin position="53"/>
        <end position="78"/>
    </location>
</feature>
<proteinExistence type="predicted"/>